<keyword evidence="4" id="KW-1185">Reference proteome</keyword>
<protein>
    <submittedName>
        <fullName evidence="3">Cytochrome P450</fullName>
    </submittedName>
</protein>
<keyword evidence="2" id="KW-0503">Monooxygenase</keyword>
<keyword evidence="2" id="KW-0560">Oxidoreductase</keyword>
<accession>A0ABT0B5R4</accession>
<dbReference type="RefSeq" id="WP_243995682.1">
    <property type="nucleotide sequence ID" value="NZ_JALHLE010000030.1"/>
</dbReference>
<dbReference type="InterPro" id="IPR001128">
    <property type="entry name" value="Cyt_P450"/>
</dbReference>
<dbReference type="PRINTS" id="PR00359">
    <property type="entry name" value="BP450"/>
</dbReference>
<evidence type="ECO:0000313" key="4">
    <source>
        <dbReference type="Proteomes" id="UP001162880"/>
    </source>
</evidence>
<comment type="similarity">
    <text evidence="1 2">Belongs to the cytochrome P450 family.</text>
</comment>
<reference evidence="3" key="1">
    <citation type="submission" date="2022-03" db="EMBL/GenBank/DDBJ databases">
        <title>Identification of a novel bacterium isolated from mangrove sediments.</title>
        <authorList>
            <person name="Pan X."/>
        </authorList>
    </citation>
    <scope>NUCLEOTIDE SEQUENCE</scope>
    <source>
        <strain evidence="3">B2580</strain>
    </source>
</reference>
<dbReference type="Proteomes" id="UP001162880">
    <property type="component" value="Unassembled WGS sequence"/>
</dbReference>
<name>A0ABT0B5R4_9SPHN</name>
<comment type="caution">
    <text evidence="3">The sequence shown here is derived from an EMBL/GenBank/DDBJ whole genome shotgun (WGS) entry which is preliminary data.</text>
</comment>
<keyword evidence="2" id="KW-0408">Iron</keyword>
<evidence type="ECO:0000256" key="1">
    <source>
        <dbReference type="ARBA" id="ARBA00010617"/>
    </source>
</evidence>
<dbReference type="PANTHER" id="PTHR46696:SF4">
    <property type="entry name" value="BIOTIN BIOSYNTHESIS CYTOCHROME P450"/>
    <property type="match status" value="1"/>
</dbReference>
<dbReference type="InterPro" id="IPR036396">
    <property type="entry name" value="Cyt_P450_sf"/>
</dbReference>
<evidence type="ECO:0000256" key="2">
    <source>
        <dbReference type="RuleBase" id="RU000461"/>
    </source>
</evidence>
<proteinExistence type="inferred from homology"/>
<sequence length="420" mass="47208">MTDFASVDYFNSYDLIPNPHPYFEYLRNQNPVTLLPVHNILAVTGYKEGFEVYRDHKTFSSIVTAKGPFPPLPFVPDEEDISAQLEEHRPTMPYGSMLVAMDQPEHTRTRSLLMGLLTQQRFRENEGFMDGLADRLIDKFIDRGGIEVIGDYSHPFATLAIADLMGVPEEAHEKILPLFGTLPGRLGGDEDMSSNPLAQIGMLFYEYIEDRRRNPRNDVMSILANATYPEGDLPDIQTTTGLAALLFGAGQDTTVRLIAAMLKTLGENPELQEAIRNDRSLIPNFVEEVLRLDGPTKAVFRLARRHARVGDKEIAPGQIVMLVQAAMNRDPRKFEDPNTFKIDRKNARENVSFGLGIHACIGSPLARVEAKLALNKLLDRVKDIRIDETVHGAAGGRRYDYEPNYTQRALRNIHVTFSKA</sequence>
<dbReference type="Pfam" id="PF00067">
    <property type="entry name" value="p450"/>
    <property type="match status" value="1"/>
</dbReference>
<dbReference type="EMBL" id="JALHLE010000030">
    <property type="protein sequence ID" value="MCJ2180249.1"/>
    <property type="molecule type" value="Genomic_DNA"/>
</dbReference>
<dbReference type="PANTHER" id="PTHR46696">
    <property type="entry name" value="P450, PUTATIVE (EUROFUNG)-RELATED"/>
    <property type="match status" value="1"/>
</dbReference>
<gene>
    <name evidence="3" type="ORF">MTR64_16880</name>
</gene>
<dbReference type="Gene3D" id="1.10.630.10">
    <property type="entry name" value="Cytochrome P450"/>
    <property type="match status" value="1"/>
</dbReference>
<dbReference type="SUPFAM" id="SSF48264">
    <property type="entry name" value="Cytochrome P450"/>
    <property type="match status" value="1"/>
</dbReference>
<organism evidence="3 4">
    <name type="scientific">Novosphingobium album</name>
    <name type="common">ex Hu et al. 2023</name>
    <dbReference type="NCBI Taxonomy" id="2930093"/>
    <lineage>
        <taxon>Bacteria</taxon>
        <taxon>Pseudomonadati</taxon>
        <taxon>Pseudomonadota</taxon>
        <taxon>Alphaproteobacteria</taxon>
        <taxon>Sphingomonadales</taxon>
        <taxon>Sphingomonadaceae</taxon>
        <taxon>Novosphingobium</taxon>
    </lineage>
</organism>
<dbReference type="InterPro" id="IPR002397">
    <property type="entry name" value="Cyt_P450_B"/>
</dbReference>
<evidence type="ECO:0000313" key="3">
    <source>
        <dbReference type="EMBL" id="MCJ2180249.1"/>
    </source>
</evidence>
<keyword evidence="2" id="KW-0479">Metal-binding</keyword>
<dbReference type="PROSITE" id="PS00086">
    <property type="entry name" value="CYTOCHROME_P450"/>
    <property type="match status" value="1"/>
</dbReference>
<keyword evidence="2" id="KW-0349">Heme</keyword>
<dbReference type="InterPro" id="IPR017972">
    <property type="entry name" value="Cyt_P450_CS"/>
</dbReference>